<dbReference type="AlphaFoldDB" id="A0A8J2ULS2"/>
<reference evidence="1" key="1">
    <citation type="journal article" date="2014" name="Int. J. Syst. Evol. Microbiol.">
        <title>Complete genome sequence of Corynebacterium casei LMG S-19264T (=DSM 44701T), isolated from a smear-ripened cheese.</title>
        <authorList>
            <consortium name="US DOE Joint Genome Institute (JGI-PGF)"/>
            <person name="Walter F."/>
            <person name="Albersmeier A."/>
            <person name="Kalinowski J."/>
            <person name="Ruckert C."/>
        </authorList>
    </citation>
    <scope>NUCLEOTIDE SEQUENCE</scope>
    <source>
        <strain evidence="1">CCM 7086</strain>
    </source>
</reference>
<keyword evidence="2" id="KW-1185">Reference proteome</keyword>
<evidence type="ECO:0000313" key="1">
    <source>
        <dbReference type="EMBL" id="GGC14558.1"/>
    </source>
</evidence>
<sequence>MAIVTGSIERARLKYPDLDTSNLRVIGWGAGQHFRDYYPLLGQSLKLEYTICPNPENQGKHLYGVEVKPPDSLLKESPENVLIVIFSNHHSEVIHQIVDQYSDFRAVVAMDFNYDNATVIREYQSVAEMVPRMSFQRKLGHTPKFGIFVQGLAFPCTPAVLAWNRLRFPDAYQCMTTWDHLPDELLDRCRPWLDELILVPQPEHRGPKDHRNYVFRSARISLEHLAEKNIEFAIRCRSDNFLTGSIQSVVDKFFVKGRNKGKIALSLRGAWQYIPFHFSEKAMVARTKDMLDLWSVPEDPRHRIEVDTPRLTQSGKNHFQELRHHAGECYLWSHYAHQLGFPADTLQDSYRFAQSRLLALEPQMGWYSLRDVPLFNVQRDTSYGWSSQNWNRLFSDGEDALSRASEISSMDVSIDDFWQRKVG</sequence>
<proteinExistence type="predicted"/>
<accession>A0A8J2ULS2</accession>
<dbReference type="EMBL" id="BMCG01000005">
    <property type="protein sequence ID" value="GGC14558.1"/>
    <property type="molecule type" value="Genomic_DNA"/>
</dbReference>
<reference evidence="1" key="2">
    <citation type="submission" date="2020-09" db="EMBL/GenBank/DDBJ databases">
        <authorList>
            <person name="Sun Q."/>
            <person name="Sedlacek I."/>
        </authorList>
    </citation>
    <scope>NUCLEOTIDE SEQUENCE</scope>
    <source>
        <strain evidence="1">CCM 7086</strain>
    </source>
</reference>
<protein>
    <submittedName>
        <fullName evidence="1">Uncharacterized protein</fullName>
    </submittedName>
</protein>
<gene>
    <name evidence="1" type="ORF">GCM10007205_24260</name>
</gene>
<comment type="caution">
    <text evidence="1">The sequence shown here is derived from an EMBL/GenBank/DDBJ whole genome shotgun (WGS) entry which is preliminary data.</text>
</comment>
<dbReference type="RefSeq" id="WP_188396536.1">
    <property type="nucleotide sequence ID" value="NZ_BMCG01000005.1"/>
</dbReference>
<evidence type="ECO:0000313" key="2">
    <source>
        <dbReference type="Proteomes" id="UP000620266"/>
    </source>
</evidence>
<dbReference type="Proteomes" id="UP000620266">
    <property type="component" value="Unassembled WGS sequence"/>
</dbReference>
<organism evidence="1 2">
    <name type="scientific">Oxalicibacterium flavum</name>
    <dbReference type="NCBI Taxonomy" id="179467"/>
    <lineage>
        <taxon>Bacteria</taxon>
        <taxon>Pseudomonadati</taxon>
        <taxon>Pseudomonadota</taxon>
        <taxon>Betaproteobacteria</taxon>
        <taxon>Burkholderiales</taxon>
        <taxon>Oxalobacteraceae</taxon>
        <taxon>Oxalicibacterium</taxon>
    </lineage>
</organism>
<name>A0A8J2ULS2_9BURK</name>